<protein>
    <submittedName>
        <fullName evidence="3">Uncharacterized protein</fullName>
    </submittedName>
</protein>
<dbReference type="EMBL" id="NBIM01000001">
    <property type="protein sequence ID" value="OXY82641.1"/>
    <property type="molecule type" value="Genomic_DNA"/>
</dbReference>
<organism evidence="3 4">
    <name type="scientific">Oceanimonas doudoroffii</name>
    <dbReference type="NCBI Taxonomy" id="84158"/>
    <lineage>
        <taxon>Bacteria</taxon>
        <taxon>Pseudomonadati</taxon>
        <taxon>Pseudomonadota</taxon>
        <taxon>Gammaproteobacteria</taxon>
        <taxon>Aeromonadales</taxon>
        <taxon>Aeromonadaceae</taxon>
        <taxon>Oceanimonas</taxon>
    </lineage>
</organism>
<feature type="region of interest" description="Disordered" evidence="1">
    <location>
        <begin position="33"/>
        <end position="68"/>
    </location>
</feature>
<dbReference type="RefSeq" id="WP_094199421.1">
    <property type="nucleotide sequence ID" value="NZ_NBIM01000001.1"/>
</dbReference>
<sequence length="81" mass="9023">MRKQILPAIALFSLFAVGTASADGIDRHEQRMKELRDSHGQYSQSVEVLPSQDPSHLARQNGSDGIDRHEARLAELREARG</sequence>
<evidence type="ECO:0000313" key="3">
    <source>
        <dbReference type="EMBL" id="OXY82641.1"/>
    </source>
</evidence>
<dbReference type="OrthoDB" id="5602454at2"/>
<proteinExistence type="predicted"/>
<dbReference type="Proteomes" id="UP000242757">
    <property type="component" value="Unassembled WGS sequence"/>
</dbReference>
<feature type="signal peptide" evidence="2">
    <location>
        <begin position="1"/>
        <end position="22"/>
    </location>
</feature>
<evidence type="ECO:0000256" key="2">
    <source>
        <dbReference type="SAM" id="SignalP"/>
    </source>
</evidence>
<evidence type="ECO:0000256" key="1">
    <source>
        <dbReference type="SAM" id="MobiDB-lite"/>
    </source>
</evidence>
<evidence type="ECO:0000313" key="4">
    <source>
        <dbReference type="Proteomes" id="UP000242757"/>
    </source>
</evidence>
<keyword evidence="2" id="KW-0732">Signal</keyword>
<dbReference type="AlphaFoldDB" id="A0A233RGY2"/>
<accession>A0A233RGY2</accession>
<keyword evidence="4" id="KW-1185">Reference proteome</keyword>
<reference evidence="3 4" key="1">
    <citation type="submission" date="2017-08" db="EMBL/GenBank/DDBJ databases">
        <title>A Genome Sequence of Oceanimonas doudoroffii ATCC 27123T.</title>
        <authorList>
            <person name="Brennan M.A."/>
            <person name="Maclea K.S."/>
            <person name="Mcclelland W.D."/>
            <person name="Trachtenberg A.M."/>
        </authorList>
    </citation>
    <scope>NUCLEOTIDE SEQUENCE [LARGE SCALE GENOMIC DNA]</scope>
    <source>
        <strain evidence="3 4">ATCC 27123</strain>
    </source>
</reference>
<feature type="compositionally biased region" description="Polar residues" evidence="1">
    <location>
        <begin position="40"/>
        <end position="63"/>
    </location>
</feature>
<name>A0A233RGY2_9GAMM</name>
<feature type="chain" id="PRO_5013212087" evidence="2">
    <location>
        <begin position="23"/>
        <end position="81"/>
    </location>
</feature>
<comment type="caution">
    <text evidence="3">The sequence shown here is derived from an EMBL/GenBank/DDBJ whole genome shotgun (WGS) entry which is preliminary data.</text>
</comment>
<gene>
    <name evidence="3" type="ORF">B6S08_03740</name>
</gene>